<dbReference type="Gene3D" id="3.30.230.30">
    <property type="entry name" value="Impact, N-terminal domain"/>
    <property type="match status" value="1"/>
</dbReference>
<dbReference type="AlphaFoldDB" id="A0A1W2BT81"/>
<dbReference type="SUPFAM" id="SSF54211">
    <property type="entry name" value="Ribosomal protein S5 domain 2-like"/>
    <property type="match status" value="1"/>
</dbReference>
<protein>
    <submittedName>
        <fullName evidence="3">Uncharacterized protein, YigZ family</fullName>
    </submittedName>
</protein>
<dbReference type="PANTHER" id="PTHR16301:SF20">
    <property type="entry name" value="IMPACT FAMILY MEMBER YIGZ"/>
    <property type="match status" value="1"/>
</dbReference>
<dbReference type="OrthoDB" id="9813771at2"/>
<keyword evidence="4" id="KW-1185">Reference proteome</keyword>
<reference evidence="3 4" key="1">
    <citation type="submission" date="2017-04" db="EMBL/GenBank/DDBJ databases">
        <authorList>
            <person name="Afonso C.L."/>
            <person name="Miller P.J."/>
            <person name="Scott M.A."/>
            <person name="Spackman E."/>
            <person name="Goraichik I."/>
            <person name="Dimitrov K.M."/>
            <person name="Suarez D.L."/>
            <person name="Swayne D.E."/>
        </authorList>
    </citation>
    <scope>NUCLEOTIDE SEQUENCE [LARGE SCALE GENOMIC DNA]</scope>
    <source>
        <strain evidence="3 4">DSM 21164</strain>
    </source>
</reference>
<dbReference type="GO" id="GO:0006446">
    <property type="term" value="P:regulation of translational initiation"/>
    <property type="evidence" value="ECO:0007669"/>
    <property type="project" value="TreeGrafter"/>
</dbReference>
<dbReference type="Proteomes" id="UP000192360">
    <property type="component" value="Unassembled WGS sequence"/>
</dbReference>
<dbReference type="EMBL" id="FWXO01000004">
    <property type="protein sequence ID" value="SMC76205.1"/>
    <property type="molecule type" value="Genomic_DNA"/>
</dbReference>
<proteinExistence type="inferred from homology"/>
<dbReference type="STRING" id="504486.SAMN05660703_2685"/>
<accession>A0A1W2BT81</accession>
<organism evidence="3 4">
    <name type="scientific">Cellulophaga tyrosinoxydans</name>
    <dbReference type="NCBI Taxonomy" id="504486"/>
    <lineage>
        <taxon>Bacteria</taxon>
        <taxon>Pseudomonadati</taxon>
        <taxon>Bacteroidota</taxon>
        <taxon>Flavobacteriia</taxon>
        <taxon>Flavobacteriales</taxon>
        <taxon>Flavobacteriaceae</taxon>
        <taxon>Cellulophaga</taxon>
    </lineage>
</organism>
<dbReference type="InterPro" id="IPR001498">
    <property type="entry name" value="Impact_N"/>
</dbReference>
<evidence type="ECO:0000313" key="3">
    <source>
        <dbReference type="EMBL" id="SMC76205.1"/>
    </source>
</evidence>
<dbReference type="InterPro" id="IPR020568">
    <property type="entry name" value="Ribosomal_Su5_D2-typ_SF"/>
</dbReference>
<dbReference type="PANTHER" id="PTHR16301">
    <property type="entry name" value="IMPACT-RELATED"/>
    <property type="match status" value="1"/>
</dbReference>
<dbReference type="GO" id="GO:0005737">
    <property type="term" value="C:cytoplasm"/>
    <property type="evidence" value="ECO:0007669"/>
    <property type="project" value="TreeGrafter"/>
</dbReference>
<dbReference type="InterPro" id="IPR036956">
    <property type="entry name" value="Impact_N_sf"/>
</dbReference>
<dbReference type="Pfam" id="PF01205">
    <property type="entry name" value="Impact_N"/>
    <property type="match status" value="1"/>
</dbReference>
<evidence type="ECO:0000259" key="2">
    <source>
        <dbReference type="Pfam" id="PF01205"/>
    </source>
</evidence>
<sequence length="205" mass="23043">MEFHSDTYKTLSKPSEEILFKEKKSKFFGYAFPISSEDDVKPILEDIKKKHHTAGHVCYAWQLGVENPSYRANDDGEPNNSAGPPIYGQIQSFEVTNVLVAVARIYGGTKLGVGGLISAYKTSAQLALENATIVEMIVQEHFLVSFEYADMDKVMRIIKQEQLNIVNQKMALNCQLEISVRKNDAQKIKAILNELHTITFKSINS</sequence>
<evidence type="ECO:0000256" key="1">
    <source>
        <dbReference type="ARBA" id="ARBA00007665"/>
    </source>
</evidence>
<gene>
    <name evidence="3" type="ORF">SAMN05660703_2685</name>
</gene>
<name>A0A1W2BT81_9FLAO</name>
<dbReference type="InterPro" id="IPR023582">
    <property type="entry name" value="Impact"/>
</dbReference>
<evidence type="ECO:0000313" key="4">
    <source>
        <dbReference type="Proteomes" id="UP000192360"/>
    </source>
</evidence>
<comment type="similarity">
    <text evidence="1">Belongs to the IMPACT family.</text>
</comment>
<feature type="domain" description="Impact N-terminal" evidence="2">
    <location>
        <begin position="23"/>
        <end position="128"/>
    </location>
</feature>
<dbReference type="RefSeq" id="WP_084062106.1">
    <property type="nucleotide sequence ID" value="NZ_FWXO01000004.1"/>
</dbReference>